<protein>
    <submittedName>
        <fullName evidence="1">Uncharacterized protein</fullName>
    </submittedName>
</protein>
<dbReference type="InterPro" id="IPR046184">
    <property type="entry name" value="DUF6212"/>
</dbReference>
<sequence>MTQALGRPAEGIFALALHLGALRAGPASLLRARLLAGGRVLGAWTVPGDALAPGWLALDLPEPAPPGAAEAVLEVAAEAAPGETLLLSATGPEAGAPLALRAEVAEPGLLAHPLHFDWAARDTLAPPAGAALPLPRAAWEAARIEGAGFQLAAAGAEPPRPMLDLPAGAAPGEFAVRSGEAAKLQVALRAGPDPELAQARDSGWRVADGGGGLRIALPLPAGLDGVLHLAIAVRNRGAAPALLEVS</sequence>
<proteinExistence type="predicted"/>
<feature type="non-terminal residue" evidence="1">
    <location>
        <position position="246"/>
    </location>
</feature>
<dbReference type="Pfam" id="PF19717">
    <property type="entry name" value="DUF6212"/>
    <property type="match status" value="1"/>
</dbReference>
<name>A0ABX1ECU8_9PROT</name>
<comment type="caution">
    <text evidence="1">The sequence shown here is derived from an EMBL/GenBank/DDBJ whole genome shotgun (WGS) entry which is preliminary data.</text>
</comment>
<gene>
    <name evidence="1" type="ORF">HEQ75_27695</name>
</gene>
<keyword evidence="2" id="KW-1185">Reference proteome</keyword>
<evidence type="ECO:0000313" key="1">
    <source>
        <dbReference type="EMBL" id="NKC34656.1"/>
    </source>
</evidence>
<organism evidence="1 2">
    <name type="scientific">Falsiroseomonas selenitidurans</name>
    <dbReference type="NCBI Taxonomy" id="2716335"/>
    <lineage>
        <taxon>Bacteria</taxon>
        <taxon>Pseudomonadati</taxon>
        <taxon>Pseudomonadota</taxon>
        <taxon>Alphaproteobacteria</taxon>
        <taxon>Acetobacterales</taxon>
        <taxon>Roseomonadaceae</taxon>
        <taxon>Falsiroseomonas</taxon>
    </lineage>
</organism>
<accession>A0ABX1ECU8</accession>
<dbReference type="EMBL" id="JAAVNE010000132">
    <property type="protein sequence ID" value="NKC34656.1"/>
    <property type="molecule type" value="Genomic_DNA"/>
</dbReference>
<evidence type="ECO:0000313" key="2">
    <source>
        <dbReference type="Proteomes" id="UP000787635"/>
    </source>
</evidence>
<reference evidence="1 2" key="1">
    <citation type="submission" date="2020-03" db="EMBL/GenBank/DDBJ databases">
        <title>Roseomonas selenitidurans sp. nov. isolated from urban soil.</title>
        <authorList>
            <person name="Liu H."/>
        </authorList>
    </citation>
    <scope>NUCLEOTIDE SEQUENCE [LARGE SCALE GENOMIC DNA]</scope>
    <source>
        <strain evidence="1 2">BU-1</strain>
    </source>
</reference>
<dbReference type="Proteomes" id="UP000787635">
    <property type="component" value="Unassembled WGS sequence"/>
</dbReference>